<dbReference type="InterPro" id="IPR013746">
    <property type="entry name" value="HMG_CoA_synt_C_dom"/>
</dbReference>
<dbReference type="SUPFAM" id="SSF53901">
    <property type="entry name" value="Thiolase-like"/>
    <property type="match status" value="2"/>
</dbReference>
<comment type="caution">
    <text evidence="5">The sequence shown here is derived from an EMBL/GenBank/DDBJ whole genome shotgun (WGS) entry which is preliminary data.</text>
</comment>
<dbReference type="Pfam" id="PF08540">
    <property type="entry name" value="HMG_CoA_synt_C"/>
    <property type="match status" value="2"/>
</dbReference>
<dbReference type="AlphaFoldDB" id="A0A917Z8B0"/>
<dbReference type="Gene3D" id="3.40.47.10">
    <property type="match status" value="2"/>
</dbReference>
<organism evidence="5 6">
    <name type="scientific">Nonomuraea cavernae</name>
    <dbReference type="NCBI Taxonomy" id="2045107"/>
    <lineage>
        <taxon>Bacteria</taxon>
        <taxon>Bacillati</taxon>
        <taxon>Actinomycetota</taxon>
        <taxon>Actinomycetes</taxon>
        <taxon>Streptosporangiales</taxon>
        <taxon>Streptosporangiaceae</taxon>
        <taxon>Nonomuraea</taxon>
    </lineage>
</organism>
<keyword evidence="2" id="KW-0808">Transferase</keyword>
<evidence type="ECO:0000313" key="6">
    <source>
        <dbReference type="Proteomes" id="UP000646523"/>
    </source>
</evidence>
<feature type="domain" description="Hydroxymethylglutaryl-coenzyme A synthase C-terminal" evidence="4">
    <location>
        <begin position="269"/>
        <end position="333"/>
    </location>
</feature>
<evidence type="ECO:0000313" key="5">
    <source>
        <dbReference type="EMBL" id="GGO78037.1"/>
    </source>
</evidence>
<sequence length="405" mass="43624">MALGIEAINAYVGRAYTDVRALFDARGLDVNRFGNLMMEQRSVNLPCEDPVTNAVNAARPLVDALTPEERDRIELLVVGTESGLDFGKPISTYIHHHLGLNPACRSFEVKHACYGGTAALQSAAAVVGASPIPGVKALAIATDAASGTAKSTYWEPSEGAGAVAMLVGEDARVLRLDPGANGYHTFEVMDTARPRHDTDAVDPDLSLLAYMRCVEECFAVYERRVTGADIVDTFDYLALHTPFAGMVKGAHRMLLRKLKGLGPREIEADFEARVAPSLAYGVRVGNTYSAALYLALCSLIDHGGFDAPKRAGLFSYGSGCASEFFSGVIPAQGRSGIAEALDDRRGITVEELDALTELSADRAFGVRDAVLDPKPYGDLYEEAFGGRGLLVLDRIADFHREYRWS</sequence>
<comment type="similarity">
    <text evidence="1">Belongs to the thiolase-like superfamily. HMG-CoA synthase family.</text>
</comment>
<feature type="domain" description="Hydroxymethylglutaryl-coenzyme A synthase N-terminal" evidence="3">
    <location>
        <begin position="4"/>
        <end position="171"/>
    </location>
</feature>
<dbReference type="GO" id="GO:0004421">
    <property type="term" value="F:hydroxymethylglutaryl-CoA synthase activity"/>
    <property type="evidence" value="ECO:0007669"/>
    <property type="project" value="InterPro"/>
</dbReference>
<dbReference type="InterPro" id="IPR016039">
    <property type="entry name" value="Thiolase-like"/>
</dbReference>
<protein>
    <submittedName>
        <fullName evidence="5">Polyketide biosynthesis 3-hydroxy-3-methylglutaryl-ACP synthase PksG</fullName>
    </submittedName>
</protein>
<dbReference type="PANTHER" id="PTHR43323:SF2">
    <property type="entry name" value="HYDROXYMETHYLGLUTARYL-COA SYNTHASE"/>
    <property type="match status" value="1"/>
</dbReference>
<dbReference type="Proteomes" id="UP000646523">
    <property type="component" value="Unassembled WGS sequence"/>
</dbReference>
<evidence type="ECO:0000256" key="1">
    <source>
        <dbReference type="ARBA" id="ARBA00007061"/>
    </source>
</evidence>
<evidence type="ECO:0000259" key="4">
    <source>
        <dbReference type="Pfam" id="PF08540"/>
    </source>
</evidence>
<evidence type="ECO:0000256" key="2">
    <source>
        <dbReference type="ARBA" id="ARBA00022679"/>
    </source>
</evidence>
<accession>A0A917Z8B0</accession>
<name>A0A917Z8B0_9ACTN</name>
<dbReference type="RefSeq" id="WP_189127472.1">
    <property type="nucleotide sequence ID" value="NZ_BMNH01000024.1"/>
</dbReference>
<reference evidence="5" key="2">
    <citation type="submission" date="2020-09" db="EMBL/GenBank/DDBJ databases">
        <authorList>
            <person name="Sun Q."/>
            <person name="Zhou Y."/>
        </authorList>
    </citation>
    <scope>NUCLEOTIDE SEQUENCE</scope>
    <source>
        <strain evidence="5">CGMCC 4.7368</strain>
    </source>
</reference>
<proteinExistence type="inferred from homology"/>
<reference evidence="5" key="1">
    <citation type="journal article" date="2014" name="Int. J. Syst. Evol. Microbiol.">
        <title>Complete genome sequence of Corynebacterium casei LMG S-19264T (=DSM 44701T), isolated from a smear-ripened cheese.</title>
        <authorList>
            <consortium name="US DOE Joint Genome Institute (JGI-PGF)"/>
            <person name="Walter F."/>
            <person name="Albersmeier A."/>
            <person name="Kalinowski J."/>
            <person name="Ruckert C."/>
        </authorList>
    </citation>
    <scope>NUCLEOTIDE SEQUENCE</scope>
    <source>
        <strain evidence="5">CGMCC 4.7368</strain>
    </source>
</reference>
<dbReference type="PANTHER" id="PTHR43323">
    <property type="entry name" value="3-HYDROXY-3-METHYLGLUTARYL COENZYME A SYNTHASE"/>
    <property type="match status" value="1"/>
</dbReference>
<dbReference type="InterPro" id="IPR013528">
    <property type="entry name" value="HMG_CoA_synth_N"/>
</dbReference>
<dbReference type="Pfam" id="PF01154">
    <property type="entry name" value="HMG_CoA_synt_N"/>
    <property type="match status" value="1"/>
</dbReference>
<dbReference type="EMBL" id="BMNH01000024">
    <property type="protein sequence ID" value="GGO78037.1"/>
    <property type="molecule type" value="Genomic_DNA"/>
</dbReference>
<evidence type="ECO:0000259" key="3">
    <source>
        <dbReference type="Pfam" id="PF01154"/>
    </source>
</evidence>
<feature type="domain" description="Hydroxymethylglutaryl-coenzyme A synthase C-terminal" evidence="4">
    <location>
        <begin position="200"/>
        <end position="254"/>
    </location>
</feature>
<dbReference type="GO" id="GO:0006084">
    <property type="term" value="P:acetyl-CoA metabolic process"/>
    <property type="evidence" value="ECO:0007669"/>
    <property type="project" value="InterPro"/>
</dbReference>
<keyword evidence="6" id="KW-1185">Reference proteome</keyword>
<dbReference type="CDD" id="cd00827">
    <property type="entry name" value="init_cond_enzymes"/>
    <property type="match status" value="1"/>
</dbReference>
<gene>
    <name evidence="5" type="primary">pksG</name>
    <name evidence="5" type="ORF">GCM10012289_59080</name>
</gene>